<proteinExistence type="predicted"/>
<dbReference type="Gene3D" id="3.40.1410.10">
    <property type="entry name" value="Chorismate lyase-like"/>
    <property type="match status" value="1"/>
</dbReference>
<dbReference type="SMART" id="SM00345">
    <property type="entry name" value="HTH_GNTR"/>
    <property type="match status" value="1"/>
</dbReference>
<dbReference type="SMART" id="SM00866">
    <property type="entry name" value="UTRA"/>
    <property type="match status" value="1"/>
</dbReference>
<dbReference type="PANTHER" id="PTHR44846:SF16">
    <property type="entry name" value="TRANSCRIPTIONAL REGULATOR PHNF-RELATED"/>
    <property type="match status" value="1"/>
</dbReference>
<keyword evidence="1" id="KW-0805">Transcription regulation</keyword>
<feature type="domain" description="HTH gntR-type" evidence="4">
    <location>
        <begin position="5"/>
        <end position="73"/>
    </location>
</feature>
<keyword evidence="3" id="KW-0804">Transcription</keyword>
<dbReference type="InterPro" id="IPR036390">
    <property type="entry name" value="WH_DNA-bd_sf"/>
</dbReference>
<dbReference type="Pfam" id="PF00392">
    <property type="entry name" value="GntR"/>
    <property type="match status" value="1"/>
</dbReference>
<dbReference type="InterPro" id="IPR036388">
    <property type="entry name" value="WH-like_DNA-bd_sf"/>
</dbReference>
<dbReference type="RefSeq" id="WP_188129221.1">
    <property type="nucleotide sequence ID" value="NZ_FNIO01000005.1"/>
</dbReference>
<evidence type="ECO:0000256" key="3">
    <source>
        <dbReference type="ARBA" id="ARBA00023163"/>
    </source>
</evidence>
<dbReference type="InterPro" id="IPR050679">
    <property type="entry name" value="Bact_HTH_transcr_reg"/>
</dbReference>
<evidence type="ECO:0000259" key="4">
    <source>
        <dbReference type="PROSITE" id="PS50949"/>
    </source>
</evidence>
<dbReference type="SUPFAM" id="SSF64288">
    <property type="entry name" value="Chorismate lyase-like"/>
    <property type="match status" value="1"/>
</dbReference>
<organism evidence="5 6">
    <name type="scientific">Lutimaribacter pacificus</name>
    <dbReference type="NCBI Taxonomy" id="391948"/>
    <lineage>
        <taxon>Bacteria</taxon>
        <taxon>Pseudomonadati</taxon>
        <taxon>Pseudomonadota</taxon>
        <taxon>Alphaproteobacteria</taxon>
        <taxon>Rhodobacterales</taxon>
        <taxon>Roseobacteraceae</taxon>
        <taxon>Lutimaribacter</taxon>
    </lineage>
</organism>
<dbReference type="InterPro" id="IPR000524">
    <property type="entry name" value="Tscrpt_reg_HTH_GntR"/>
</dbReference>
<evidence type="ECO:0000256" key="1">
    <source>
        <dbReference type="ARBA" id="ARBA00023015"/>
    </source>
</evidence>
<dbReference type="GO" id="GO:0003677">
    <property type="term" value="F:DNA binding"/>
    <property type="evidence" value="ECO:0007669"/>
    <property type="project" value="UniProtKB-KW"/>
</dbReference>
<evidence type="ECO:0000256" key="2">
    <source>
        <dbReference type="ARBA" id="ARBA00023125"/>
    </source>
</evidence>
<dbReference type="PRINTS" id="PR00035">
    <property type="entry name" value="HTHGNTR"/>
</dbReference>
<keyword evidence="6" id="KW-1185">Reference proteome</keyword>
<dbReference type="EMBL" id="FQZZ01000003">
    <property type="protein sequence ID" value="SHK16705.1"/>
    <property type="molecule type" value="Genomic_DNA"/>
</dbReference>
<dbReference type="Gene3D" id="1.10.10.10">
    <property type="entry name" value="Winged helix-like DNA-binding domain superfamily/Winged helix DNA-binding domain"/>
    <property type="match status" value="1"/>
</dbReference>
<sequence>MSDTRLGWKDVRDRIHRMILTGRYGPGDKLPRDADIAEELNCARSTVQRAMQDLSDSGLVERRRKGGTRVRPDPVTRATFDISITRHEVEQTGAAYGYQLIGATQEVPPRGVQAVFGQKIAQPMLRVQALHLADARPYILEDRWICLQTSPEILSLDLTGISANEWLVLNKPYDRLDMRFYAENADPARAGLLGTAPGEALLVIERTTWIGDAPITTVKASTAPGYRLRSQS</sequence>
<dbReference type="SUPFAM" id="SSF46785">
    <property type="entry name" value="Winged helix' DNA-binding domain"/>
    <property type="match status" value="1"/>
</dbReference>
<reference evidence="5 6" key="1">
    <citation type="submission" date="2016-11" db="EMBL/GenBank/DDBJ databases">
        <authorList>
            <person name="Varghese N."/>
            <person name="Submissions S."/>
        </authorList>
    </citation>
    <scope>NUCLEOTIDE SEQUENCE [LARGE SCALE GENOMIC DNA]</scope>
    <source>
        <strain evidence="5 6">DSM 29620</strain>
    </source>
</reference>
<dbReference type="PROSITE" id="PS50949">
    <property type="entry name" value="HTH_GNTR"/>
    <property type="match status" value="1"/>
</dbReference>
<dbReference type="AlphaFoldDB" id="A0A1H0IXF8"/>
<protein>
    <submittedName>
        <fullName evidence="5">Transcriptional regulator, GntR family</fullName>
    </submittedName>
</protein>
<gene>
    <name evidence="5" type="ORF">SAMN05444142_103494</name>
</gene>
<dbReference type="Proteomes" id="UP000324252">
    <property type="component" value="Unassembled WGS sequence"/>
</dbReference>
<dbReference type="InterPro" id="IPR011663">
    <property type="entry name" value="UTRA"/>
</dbReference>
<evidence type="ECO:0000313" key="5">
    <source>
        <dbReference type="EMBL" id="SHK16705.1"/>
    </source>
</evidence>
<dbReference type="CDD" id="cd07377">
    <property type="entry name" value="WHTH_GntR"/>
    <property type="match status" value="1"/>
</dbReference>
<accession>A0A1H0IXF8</accession>
<keyword evidence="2" id="KW-0238">DNA-binding</keyword>
<dbReference type="Pfam" id="PF07702">
    <property type="entry name" value="UTRA"/>
    <property type="match status" value="1"/>
</dbReference>
<dbReference type="PANTHER" id="PTHR44846">
    <property type="entry name" value="MANNOSYL-D-GLYCERATE TRANSPORT/METABOLISM SYSTEM REPRESSOR MNGR-RELATED"/>
    <property type="match status" value="1"/>
</dbReference>
<dbReference type="GO" id="GO:0003700">
    <property type="term" value="F:DNA-binding transcription factor activity"/>
    <property type="evidence" value="ECO:0007669"/>
    <property type="project" value="InterPro"/>
</dbReference>
<name>A0A1H0IXF8_9RHOB</name>
<evidence type="ECO:0000313" key="6">
    <source>
        <dbReference type="Proteomes" id="UP000324252"/>
    </source>
</evidence>
<dbReference type="InterPro" id="IPR028978">
    <property type="entry name" value="Chorismate_lyase_/UTRA_dom_sf"/>
</dbReference>